<dbReference type="InterPro" id="IPR013626">
    <property type="entry name" value="PaO"/>
</dbReference>
<dbReference type="Pfam" id="PF08417">
    <property type="entry name" value="PaO"/>
    <property type="match status" value="1"/>
</dbReference>
<dbReference type="PANTHER" id="PTHR21266">
    <property type="entry name" value="IRON-SULFUR DOMAIN CONTAINING PROTEIN"/>
    <property type="match status" value="1"/>
</dbReference>
<dbReference type="PANTHER" id="PTHR21266:SF29">
    <property type="entry name" value="PROTEIN TIC 55, CHLOROPLASTIC"/>
    <property type="match status" value="1"/>
</dbReference>
<keyword evidence="1" id="KW-0809">Transit peptide</keyword>
<dbReference type="OMA" id="HACSSAL"/>
<sequence length="388" mass="44145">MEDWNAYTMGGSLEMTLPEGAKIPLSSCAKTYKVRDSQGVVWVWMSNETPPCSEKLPYFEHYSRPDLQAISTIHELPYDHSILLENFMDPAHVPISHDRSDFYSKREDAQPLVFETIERSSRGFAGKWSKSRNPTFINFLRFEAPCALQNNHEYIDKTGRKQYVSSLFLCRPIGQGKSMVITRFGTTLKSPVMKFLPKWFFHQNICKVLEQDMGFLSSQNEILMKEMTPVGKMYINLGSCDTWVLEYRKWKDRVGHGMPYYFGHSSISLPNEPALVEQYRAGLDAGISASMPAKGGIADIYASNPINRYSRHVVHCKKCRDSVKGFGFWRNTLVGLAVLAVALAVLASRTQWKVLFLVSAALFLGGQYVCYSALNLVTTNFIRSHRRL</sequence>
<proteinExistence type="predicted"/>
<feature type="domain" description="Pheophorbide a oxygenase" evidence="3">
    <location>
        <begin position="142"/>
        <end position="226"/>
    </location>
</feature>
<protein>
    <recommendedName>
        <fullName evidence="3">Pheophorbide a oxygenase domain-containing protein</fullName>
    </recommendedName>
</protein>
<dbReference type="GO" id="GO:0009507">
    <property type="term" value="C:chloroplast"/>
    <property type="evidence" value="ECO:0007669"/>
    <property type="project" value="TreeGrafter"/>
</dbReference>
<keyword evidence="2" id="KW-0812">Transmembrane</keyword>
<reference evidence="5" key="1">
    <citation type="journal article" date="2017" name="Nat. Commun.">
        <title>The asparagus genome sheds light on the origin and evolution of a young Y chromosome.</title>
        <authorList>
            <person name="Harkess A."/>
            <person name="Zhou J."/>
            <person name="Xu C."/>
            <person name="Bowers J.E."/>
            <person name="Van der Hulst R."/>
            <person name="Ayyampalayam S."/>
            <person name="Mercati F."/>
            <person name="Riccardi P."/>
            <person name="McKain M.R."/>
            <person name="Kakrana A."/>
            <person name="Tang H."/>
            <person name="Ray J."/>
            <person name="Groenendijk J."/>
            <person name="Arikit S."/>
            <person name="Mathioni S.M."/>
            <person name="Nakano M."/>
            <person name="Shan H."/>
            <person name="Telgmann-Rauber A."/>
            <person name="Kanno A."/>
            <person name="Yue Z."/>
            <person name="Chen H."/>
            <person name="Li W."/>
            <person name="Chen Y."/>
            <person name="Xu X."/>
            <person name="Zhang Y."/>
            <person name="Luo S."/>
            <person name="Chen H."/>
            <person name="Gao J."/>
            <person name="Mao Z."/>
            <person name="Pires J.C."/>
            <person name="Luo M."/>
            <person name="Kudrna D."/>
            <person name="Wing R.A."/>
            <person name="Meyers B.C."/>
            <person name="Yi K."/>
            <person name="Kong H."/>
            <person name="Lavrijsen P."/>
            <person name="Sunseri F."/>
            <person name="Falavigna A."/>
            <person name="Ye Y."/>
            <person name="Leebens-Mack J.H."/>
            <person name="Chen G."/>
        </authorList>
    </citation>
    <scope>NUCLEOTIDE SEQUENCE [LARGE SCALE GENOMIC DNA]</scope>
    <source>
        <strain evidence="5">cv. DH0086</strain>
    </source>
</reference>
<keyword evidence="2" id="KW-0472">Membrane</keyword>
<evidence type="ECO:0000256" key="1">
    <source>
        <dbReference type="ARBA" id="ARBA00022946"/>
    </source>
</evidence>
<dbReference type="Gramene" id="ONK70500">
    <property type="protein sequence ID" value="ONK70500"/>
    <property type="gene ID" value="A4U43_C05F34350"/>
</dbReference>
<feature type="transmembrane region" description="Helical" evidence="2">
    <location>
        <begin position="354"/>
        <end position="377"/>
    </location>
</feature>
<dbReference type="Gene3D" id="3.90.380.10">
    <property type="entry name" value="Naphthalene 1,2-dioxygenase Alpha Subunit, Chain A, domain 1"/>
    <property type="match status" value="1"/>
</dbReference>
<keyword evidence="5" id="KW-1185">Reference proteome</keyword>
<organism evidence="4 5">
    <name type="scientific">Asparagus officinalis</name>
    <name type="common">Garden asparagus</name>
    <dbReference type="NCBI Taxonomy" id="4686"/>
    <lineage>
        <taxon>Eukaryota</taxon>
        <taxon>Viridiplantae</taxon>
        <taxon>Streptophyta</taxon>
        <taxon>Embryophyta</taxon>
        <taxon>Tracheophyta</taxon>
        <taxon>Spermatophyta</taxon>
        <taxon>Magnoliopsida</taxon>
        <taxon>Liliopsida</taxon>
        <taxon>Asparagales</taxon>
        <taxon>Asparagaceae</taxon>
        <taxon>Asparagoideae</taxon>
        <taxon>Asparagus</taxon>
    </lineage>
</organism>
<evidence type="ECO:0000259" key="3">
    <source>
        <dbReference type="Pfam" id="PF08417"/>
    </source>
</evidence>
<gene>
    <name evidence="4" type="ORF">A4U43_C05F34350</name>
</gene>
<accession>A0A5P1F245</accession>
<dbReference type="EMBL" id="CM007385">
    <property type="protein sequence ID" value="ONK70500.1"/>
    <property type="molecule type" value="Genomic_DNA"/>
</dbReference>
<dbReference type="AlphaFoldDB" id="A0A5P1F245"/>
<evidence type="ECO:0000313" key="5">
    <source>
        <dbReference type="Proteomes" id="UP000243459"/>
    </source>
</evidence>
<dbReference type="OrthoDB" id="426882at2759"/>
<name>A0A5P1F245_ASPOF</name>
<keyword evidence="2" id="KW-1133">Transmembrane helix</keyword>
<dbReference type="SUPFAM" id="SSF55961">
    <property type="entry name" value="Bet v1-like"/>
    <property type="match status" value="1"/>
</dbReference>
<dbReference type="InterPro" id="IPR050584">
    <property type="entry name" value="Cholesterol_7-desaturase"/>
</dbReference>
<evidence type="ECO:0000256" key="2">
    <source>
        <dbReference type="SAM" id="Phobius"/>
    </source>
</evidence>
<dbReference type="GO" id="GO:0045036">
    <property type="term" value="P:protein targeting to chloroplast"/>
    <property type="evidence" value="ECO:0007669"/>
    <property type="project" value="TreeGrafter"/>
</dbReference>
<dbReference type="Proteomes" id="UP000243459">
    <property type="component" value="Chromosome 5"/>
</dbReference>
<dbReference type="GO" id="GO:0010277">
    <property type="term" value="F:chlorophyllide a oxygenase activity"/>
    <property type="evidence" value="ECO:0007669"/>
    <property type="project" value="InterPro"/>
</dbReference>
<evidence type="ECO:0000313" key="4">
    <source>
        <dbReference type="EMBL" id="ONK70500.1"/>
    </source>
</evidence>
<feature type="transmembrane region" description="Helical" evidence="2">
    <location>
        <begin position="328"/>
        <end position="348"/>
    </location>
</feature>